<evidence type="ECO:0000313" key="3">
    <source>
        <dbReference type="Proteomes" id="UP000789524"/>
    </source>
</evidence>
<sequence>MTYGATLRVPSDFLVPTGTEIEDADLVRRLTRTMATLAPAPQRSHENKPFIFKDLETCTHVFVRNDSVRAPLTPPYDGPYEVLKKHEKYFKIKMPLRTAVVSLDRLKPAFTFSDTTVSTSGATNTVRGVSSKRTVPEQPYTTRSGRIVKKTVRFS</sequence>
<keyword evidence="3" id="KW-1185">Reference proteome</keyword>
<dbReference type="AlphaFoldDB" id="A0A8J2QV61"/>
<gene>
    <name evidence="2" type="ORF">DCHRY22_LOCUS9866</name>
</gene>
<evidence type="ECO:0000313" key="2">
    <source>
        <dbReference type="EMBL" id="CAG9571773.1"/>
    </source>
</evidence>
<dbReference type="PANTHER" id="PTHR38681">
    <property type="entry name" value="RETROVIRUS-RELATED POL POLYPROTEIN FROM TRANSPOSON 412-LIKE PROTEIN-RELATED"/>
    <property type="match status" value="1"/>
</dbReference>
<name>A0A8J2QV61_9NEOP</name>
<reference evidence="2" key="1">
    <citation type="submission" date="2021-09" db="EMBL/GenBank/DDBJ databases">
        <authorList>
            <person name="Martin H S."/>
        </authorList>
    </citation>
    <scope>NUCLEOTIDE SEQUENCE</scope>
</reference>
<proteinExistence type="predicted"/>
<feature type="region of interest" description="Disordered" evidence="1">
    <location>
        <begin position="121"/>
        <end position="142"/>
    </location>
</feature>
<dbReference type="EMBL" id="CAKASE010000067">
    <property type="protein sequence ID" value="CAG9571773.1"/>
    <property type="molecule type" value="Genomic_DNA"/>
</dbReference>
<protein>
    <submittedName>
        <fullName evidence="2">(African queen) hypothetical protein</fullName>
    </submittedName>
</protein>
<comment type="caution">
    <text evidence="2">The sequence shown here is derived from an EMBL/GenBank/DDBJ whole genome shotgun (WGS) entry which is preliminary data.</text>
</comment>
<evidence type="ECO:0000256" key="1">
    <source>
        <dbReference type="SAM" id="MobiDB-lite"/>
    </source>
</evidence>
<dbReference type="PANTHER" id="PTHR38681:SF1">
    <property type="entry name" value="RETROVIRUS-RELATED POL POLYPROTEIN FROM TRANSPOSON 412-LIKE PROTEIN"/>
    <property type="match status" value="1"/>
</dbReference>
<organism evidence="2 3">
    <name type="scientific">Danaus chrysippus</name>
    <name type="common">African queen</name>
    <dbReference type="NCBI Taxonomy" id="151541"/>
    <lineage>
        <taxon>Eukaryota</taxon>
        <taxon>Metazoa</taxon>
        <taxon>Ecdysozoa</taxon>
        <taxon>Arthropoda</taxon>
        <taxon>Hexapoda</taxon>
        <taxon>Insecta</taxon>
        <taxon>Pterygota</taxon>
        <taxon>Neoptera</taxon>
        <taxon>Endopterygota</taxon>
        <taxon>Lepidoptera</taxon>
        <taxon>Glossata</taxon>
        <taxon>Ditrysia</taxon>
        <taxon>Papilionoidea</taxon>
        <taxon>Nymphalidae</taxon>
        <taxon>Danainae</taxon>
        <taxon>Danaini</taxon>
        <taxon>Danaina</taxon>
        <taxon>Danaus</taxon>
        <taxon>Anosia</taxon>
    </lineage>
</organism>
<accession>A0A8J2QV61</accession>
<dbReference type="Proteomes" id="UP000789524">
    <property type="component" value="Unassembled WGS sequence"/>
</dbReference>
<dbReference type="OrthoDB" id="422540at2759"/>